<reference evidence="3" key="1">
    <citation type="submission" date="2011-12" db="EMBL/GenBank/DDBJ databases">
        <title>The complete genome of chromosome of Sulfobacillus acidophilus DSM 10332.</title>
        <authorList>
            <person name="Lucas S."/>
            <person name="Han J."/>
            <person name="Lapidus A."/>
            <person name="Bruce D."/>
            <person name="Goodwin L."/>
            <person name="Pitluck S."/>
            <person name="Peters L."/>
            <person name="Kyrpides N."/>
            <person name="Mavromatis K."/>
            <person name="Ivanova N."/>
            <person name="Mikhailova N."/>
            <person name="Chertkov O."/>
            <person name="Saunders E."/>
            <person name="Detter J.C."/>
            <person name="Tapia R."/>
            <person name="Han C."/>
            <person name="Land M."/>
            <person name="Hauser L."/>
            <person name="Markowitz V."/>
            <person name="Cheng J.-F."/>
            <person name="Hugenholtz P."/>
            <person name="Woyke T."/>
            <person name="Wu D."/>
            <person name="Pukall R."/>
            <person name="Gehrich-Schroeter G."/>
            <person name="Schneider S."/>
            <person name="Klenk H.-P."/>
            <person name="Eisen J.A."/>
        </authorList>
    </citation>
    <scope>NUCLEOTIDE SEQUENCE [LARGE SCALE GENOMIC DNA]</scope>
    <source>
        <strain evidence="3">ATCC 700253 / DSM 10332 / NAL</strain>
    </source>
</reference>
<keyword evidence="1" id="KW-1133">Transmembrane helix</keyword>
<feature type="transmembrane region" description="Helical" evidence="1">
    <location>
        <begin position="20"/>
        <end position="44"/>
    </location>
</feature>
<dbReference type="PATRIC" id="fig|679936.5.peg.2042"/>
<gene>
    <name evidence="2" type="ordered locus">Sulac_1979</name>
</gene>
<keyword evidence="1" id="KW-0472">Membrane</keyword>
<dbReference type="KEGG" id="sap:Sulac_1979"/>
<proteinExistence type="predicted"/>
<evidence type="ECO:0000256" key="1">
    <source>
        <dbReference type="SAM" id="Phobius"/>
    </source>
</evidence>
<dbReference type="HOGENOM" id="CLU_2371686_0_0_9"/>
<reference evidence="2 3" key="2">
    <citation type="journal article" date="2012" name="Stand. Genomic Sci.">
        <title>Complete genome sequence of the moderately thermophilic mineral-sulfide-oxidizing firmicute Sulfobacillus acidophilus type strain (NAL(T)).</title>
        <authorList>
            <person name="Anderson I."/>
            <person name="Chertkov O."/>
            <person name="Chen A."/>
            <person name="Saunders E."/>
            <person name="Lapidus A."/>
            <person name="Nolan M."/>
            <person name="Lucas S."/>
            <person name="Hammon N."/>
            <person name="Deshpande S."/>
            <person name="Cheng J.F."/>
            <person name="Han C."/>
            <person name="Tapia R."/>
            <person name="Goodwin L.A."/>
            <person name="Pitluck S."/>
            <person name="Liolios K."/>
            <person name="Pagani I."/>
            <person name="Ivanova N."/>
            <person name="Mikhailova N."/>
            <person name="Pati A."/>
            <person name="Palaniappan K."/>
            <person name="Land M."/>
            <person name="Pan C."/>
            <person name="Rohde M."/>
            <person name="Pukall R."/>
            <person name="Goker M."/>
            <person name="Detter J.C."/>
            <person name="Woyke T."/>
            <person name="Bristow J."/>
            <person name="Eisen J.A."/>
            <person name="Markowitz V."/>
            <person name="Hugenholtz P."/>
            <person name="Kyrpides N.C."/>
            <person name="Klenk H.P."/>
            <person name="Mavromatis K."/>
        </authorList>
    </citation>
    <scope>NUCLEOTIDE SEQUENCE [LARGE SCALE GENOMIC DNA]</scope>
    <source>
        <strain evidence="3">ATCC 700253 / DSM 10332 / NAL</strain>
    </source>
</reference>
<evidence type="ECO:0000313" key="3">
    <source>
        <dbReference type="Proteomes" id="UP000005439"/>
    </source>
</evidence>
<organism evidence="2 3">
    <name type="scientific">Sulfobacillus acidophilus (strain ATCC 700253 / DSM 10332 / NAL)</name>
    <dbReference type="NCBI Taxonomy" id="679936"/>
    <lineage>
        <taxon>Bacteria</taxon>
        <taxon>Bacillati</taxon>
        <taxon>Bacillota</taxon>
        <taxon>Clostridia</taxon>
        <taxon>Eubacteriales</taxon>
        <taxon>Clostridiales Family XVII. Incertae Sedis</taxon>
        <taxon>Sulfobacillus</taxon>
    </lineage>
</organism>
<dbReference type="AlphaFoldDB" id="G8U1E9"/>
<sequence length="95" mass="10443">MVDKKLVQGIGTVALLGSALFFGVLHVTAVGVYLLLAGVVFWLFTIGWTARYQRVLDAPPDGYRPTGEIYPNPGGDGPVAVYFHGIRRVYVKYRT</sequence>
<dbReference type="Proteomes" id="UP000005439">
    <property type="component" value="Chromosome"/>
</dbReference>
<keyword evidence="1" id="KW-0812">Transmembrane</keyword>
<evidence type="ECO:0000313" key="2">
    <source>
        <dbReference type="EMBL" id="AEW05469.1"/>
    </source>
</evidence>
<keyword evidence="3" id="KW-1185">Reference proteome</keyword>
<dbReference type="EMBL" id="CP003179">
    <property type="protein sequence ID" value="AEW05469.1"/>
    <property type="molecule type" value="Genomic_DNA"/>
</dbReference>
<protein>
    <submittedName>
        <fullName evidence="2">Uncharacterized protein</fullName>
    </submittedName>
</protein>
<name>G8U1E9_SULAD</name>
<accession>G8U1E9</accession>
<dbReference type="STRING" id="679936.Sulac_1979"/>